<organism evidence="2 3">
    <name type="scientific">Jaminaea rosea</name>
    <dbReference type="NCBI Taxonomy" id="1569628"/>
    <lineage>
        <taxon>Eukaryota</taxon>
        <taxon>Fungi</taxon>
        <taxon>Dikarya</taxon>
        <taxon>Basidiomycota</taxon>
        <taxon>Ustilaginomycotina</taxon>
        <taxon>Exobasidiomycetes</taxon>
        <taxon>Microstromatales</taxon>
        <taxon>Microstromatales incertae sedis</taxon>
        <taxon>Jaminaea</taxon>
    </lineage>
</organism>
<dbReference type="RefSeq" id="XP_025363709.1">
    <property type="nucleotide sequence ID" value="XM_025509093.1"/>
</dbReference>
<reference evidence="2 3" key="1">
    <citation type="journal article" date="2018" name="Mol. Biol. Evol.">
        <title>Broad Genomic Sampling Reveals a Smut Pathogenic Ancestry of the Fungal Clade Ustilaginomycotina.</title>
        <authorList>
            <person name="Kijpornyongpan T."/>
            <person name="Mondo S.J."/>
            <person name="Barry K."/>
            <person name="Sandor L."/>
            <person name="Lee J."/>
            <person name="Lipzen A."/>
            <person name="Pangilinan J."/>
            <person name="LaButti K."/>
            <person name="Hainaut M."/>
            <person name="Henrissat B."/>
            <person name="Grigoriev I.V."/>
            <person name="Spatafora J.W."/>
            <person name="Aime M.C."/>
        </authorList>
    </citation>
    <scope>NUCLEOTIDE SEQUENCE [LARGE SCALE GENOMIC DNA]</scope>
    <source>
        <strain evidence="2 3">MCA 5214</strain>
    </source>
</reference>
<gene>
    <name evidence="2" type="ORF">BDZ90DRAFT_278486</name>
</gene>
<protein>
    <recommendedName>
        <fullName evidence="4">Myb-like domain-containing protein</fullName>
    </recommendedName>
</protein>
<evidence type="ECO:0008006" key="4">
    <source>
        <dbReference type="Google" id="ProtNLM"/>
    </source>
</evidence>
<feature type="compositionally biased region" description="Basic residues" evidence="1">
    <location>
        <begin position="68"/>
        <end position="77"/>
    </location>
</feature>
<keyword evidence="3" id="KW-1185">Reference proteome</keyword>
<dbReference type="Proteomes" id="UP000245884">
    <property type="component" value="Unassembled WGS sequence"/>
</dbReference>
<feature type="compositionally biased region" description="Polar residues" evidence="1">
    <location>
        <begin position="78"/>
        <end position="87"/>
    </location>
</feature>
<accession>A0A316UUW8</accession>
<evidence type="ECO:0000313" key="3">
    <source>
        <dbReference type="Proteomes" id="UP000245884"/>
    </source>
</evidence>
<name>A0A316UUW8_9BASI</name>
<feature type="region of interest" description="Disordered" evidence="1">
    <location>
        <begin position="1"/>
        <end position="96"/>
    </location>
</feature>
<sequence>MSETDSDKYEPSNQAYSDDNESDEGEEYDDNDAVGASSKKPQKSMSRSSKKVKDESDWEDEESGKPTPQKKRKKRVKTGQSNSSNGEAGSGKAKSWTSQQRLVLFKAMLGSPSKTQCNDVAAQISKSPSQCYDQWRRFLLPFIIRKIEESQG</sequence>
<proteinExistence type="predicted"/>
<dbReference type="EMBL" id="KZ819664">
    <property type="protein sequence ID" value="PWN29097.1"/>
    <property type="molecule type" value="Genomic_DNA"/>
</dbReference>
<evidence type="ECO:0000256" key="1">
    <source>
        <dbReference type="SAM" id="MobiDB-lite"/>
    </source>
</evidence>
<dbReference type="GeneID" id="37030916"/>
<dbReference type="AlphaFoldDB" id="A0A316UUW8"/>
<feature type="compositionally biased region" description="Acidic residues" evidence="1">
    <location>
        <begin position="18"/>
        <end position="32"/>
    </location>
</feature>
<feature type="compositionally biased region" description="Basic and acidic residues" evidence="1">
    <location>
        <begin position="1"/>
        <end position="10"/>
    </location>
</feature>
<evidence type="ECO:0000313" key="2">
    <source>
        <dbReference type="EMBL" id="PWN29097.1"/>
    </source>
</evidence>